<feature type="domain" description="Alpha-D-phosphohexomutase alpha/beta/alpha" evidence="18">
    <location>
        <begin position="105"/>
        <end position="163"/>
    </location>
</feature>
<name>A0A448YSW7_BRENA</name>
<dbReference type="SUPFAM" id="SSF53738">
    <property type="entry name" value="Phosphoglucomutase, first 3 domains"/>
    <property type="match status" value="4"/>
</dbReference>
<comment type="function">
    <text evidence="13">Catalyzes the conversion of GlcNAc-6-P into GlcNAc-1-P during the synthesis of uridine diphosphate/UDP-GlcNAc, which is a biosynthetic precursor of chitin and also supplies the amino sugars for N-linked oligosaccharides of glycoproteins.</text>
</comment>
<evidence type="ECO:0000256" key="2">
    <source>
        <dbReference type="ARBA" id="ARBA00004865"/>
    </source>
</evidence>
<keyword evidence="9 13" id="KW-0413">Isomerase</keyword>
<dbReference type="Pfam" id="PF02878">
    <property type="entry name" value="PGM_PMM_I"/>
    <property type="match status" value="2"/>
</dbReference>
<dbReference type="Pfam" id="PF00408">
    <property type="entry name" value="PGM_PMM_IV"/>
    <property type="match status" value="1"/>
</dbReference>
<feature type="domain" description="Alpha-D-phosphohexomutase alpha/beta/alpha" evidence="18">
    <location>
        <begin position="51"/>
        <end position="83"/>
    </location>
</feature>
<dbReference type="AlphaFoldDB" id="A0A448YSW7"/>
<dbReference type="SUPFAM" id="SSF55957">
    <property type="entry name" value="Phosphoglucomutase, C-terminal domain"/>
    <property type="match status" value="1"/>
</dbReference>
<comment type="similarity">
    <text evidence="3 13">Belongs to the phosphohexose mutase family.</text>
</comment>
<evidence type="ECO:0000259" key="20">
    <source>
        <dbReference type="Pfam" id="PF21405"/>
    </source>
</evidence>
<dbReference type="InterPro" id="IPR049022">
    <property type="entry name" value="AMG1_III"/>
</dbReference>
<evidence type="ECO:0000256" key="4">
    <source>
        <dbReference type="ARBA" id="ARBA00012731"/>
    </source>
</evidence>
<feature type="domain" description="Alpha-D-phosphohexomutase C-terminal" evidence="17">
    <location>
        <begin position="472"/>
        <end position="519"/>
    </location>
</feature>
<dbReference type="InterPro" id="IPR036900">
    <property type="entry name" value="A-D-PHexomutase_C_sf"/>
</dbReference>
<feature type="binding site" evidence="16">
    <location>
        <position position="274"/>
    </location>
    <ligand>
        <name>Mg(2+)</name>
        <dbReference type="ChEBI" id="CHEBI:18420"/>
    </ligand>
</feature>
<evidence type="ECO:0000256" key="8">
    <source>
        <dbReference type="ARBA" id="ARBA00022990"/>
    </source>
</evidence>
<keyword evidence="8" id="KW-0007">Acetylation</keyword>
<evidence type="ECO:0000313" key="21">
    <source>
        <dbReference type="EMBL" id="VEU23987.1"/>
    </source>
</evidence>
<keyword evidence="22" id="KW-1185">Reference proteome</keyword>
<feature type="active site" description="Phosphoserine intermediate" evidence="14">
    <location>
        <position position="59"/>
    </location>
</feature>
<feature type="binding site" evidence="16">
    <location>
        <position position="270"/>
    </location>
    <ligand>
        <name>Mg(2+)</name>
        <dbReference type="ChEBI" id="CHEBI:18420"/>
    </ligand>
</feature>
<dbReference type="FunFam" id="3.30.310.50:FF:000003">
    <property type="entry name" value="Phosphoacetylglucosamine mutase"/>
    <property type="match status" value="1"/>
</dbReference>
<dbReference type="PANTHER" id="PTHR45955:SF1">
    <property type="entry name" value="PHOSPHOACETYLGLUCOSAMINE MUTASE"/>
    <property type="match status" value="1"/>
</dbReference>
<feature type="binding site" description="via phosphate group" evidence="16">
    <location>
        <position position="59"/>
    </location>
    <ligand>
        <name>Mg(2+)</name>
        <dbReference type="ChEBI" id="CHEBI:18420"/>
    </ligand>
</feature>
<dbReference type="EMBL" id="CAACVR010000067">
    <property type="protein sequence ID" value="VEU23987.1"/>
    <property type="molecule type" value="Genomic_DNA"/>
</dbReference>
<dbReference type="CDD" id="cd03086">
    <property type="entry name" value="PGM3"/>
    <property type="match status" value="1"/>
</dbReference>
<evidence type="ECO:0000256" key="7">
    <source>
        <dbReference type="ARBA" id="ARBA00022842"/>
    </source>
</evidence>
<dbReference type="InterPro" id="IPR049023">
    <property type="entry name" value="AMG1_II"/>
</dbReference>
<dbReference type="FunCoup" id="A0A448YSW7">
    <property type="interactions" value="632"/>
</dbReference>
<evidence type="ECO:0000256" key="16">
    <source>
        <dbReference type="PIRSR" id="PIRSR016408-3"/>
    </source>
</evidence>
<sequence>MQSFYTYPTPPDPHYSYGTAGFRYLGDQLGSVAFKTGIIAALRSISTGGKTIGVVITASHNPPDHNGVKIVDPMGEMLPQDWEPFANQLANTVSFAEFEKAVNDRLANYKDVTPHIVIARDTRSSGPRLLKAVIDGILALKGKYTDFGKLTTPQLHYITRCYNDKTFGQPSEQGYYDKLIATTTKILQINGYTKLDPITVDTANGIGGDQLRKLDSITDILNFHVINGDTDHPDRLNIDCGADYVKTNQKLPAVLQKEGPEQGHLYASFDGDADRVVCYYVDESDKFRLLDGDRIATLLASLIGGLLKKVPKIKLKVGIVQTAYANGSSTEFIESKLKIPVYFTPTGVKHLHQKALEFDVGIYFEANGHGTVVFSPNYVKQLRDYQAADEEEKKTVETLLLLVDLINQAVGDSICDLTAVLVALKLTKKSVYSWGNDYKELPNRLYKLSVKDRFLFKTTDAERRLVSPKGLQEKIDEVVGKYEKGRSFVRASGTEDAVRVYAEASGTEECERLGKEVCELTSEASQ</sequence>
<dbReference type="UniPathway" id="UPA00113">
    <property type="reaction ID" value="UER00530"/>
</dbReference>
<dbReference type="Gene3D" id="3.30.310.50">
    <property type="entry name" value="Alpha-D-phosphohexomutase, C-terminal domain"/>
    <property type="match status" value="1"/>
</dbReference>
<dbReference type="OrthoDB" id="1928at2759"/>
<evidence type="ECO:0000256" key="12">
    <source>
        <dbReference type="ARBA" id="ARBA00070218"/>
    </source>
</evidence>
<dbReference type="GO" id="GO:0006048">
    <property type="term" value="P:UDP-N-acetylglucosamine biosynthetic process"/>
    <property type="evidence" value="ECO:0007669"/>
    <property type="project" value="UniProtKB-UniRule"/>
</dbReference>
<evidence type="ECO:0000256" key="1">
    <source>
        <dbReference type="ARBA" id="ARBA00000558"/>
    </source>
</evidence>
<evidence type="ECO:0000256" key="10">
    <source>
        <dbReference type="ARBA" id="ARBA00023277"/>
    </source>
</evidence>
<comment type="function">
    <text evidence="11">Catalyzes the conversion of GlcNAc-6-P into GlcNAc-1-P during the synthesis of uridine diphosphate/UDP-GlcNAc, a sugar nucleotide critical to multiple glycosylation pathways including protein N- and O-glycosylation.</text>
</comment>
<evidence type="ECO:0000313" key="22">
    <source>
        <dbReference type="Proteomes" id="UP000290900"/>
    </source>
</evidence>
<organism evidence="21 22">
    <name type="scientific">Brettanomyces naardenensis</name>
    <name type="common">Yeast</name>
    <dbReference type="NCBI Taxonomy" id="13370"/>
    <lineage>
        <taxon>Eukaryota</taxon>
        <taxon>Fungi</taxon>
        <taxon>Dikarya</taxon>
        <taxon>Ascomycota</taxon>
        <taxon>Saccharomycotina</taxon>
        <taxon>Pichiomycetes</taxon>
        <taxon>Pichiales</taxon>
        <taxon>Pichiaceae</taxon>
        <taxon>Brettanomyces</taxon>
    </lineage>
</organism>
<evidence type="ECO:0000256" key="13">
    <source>
        <dbReference type="PIRNR" id="PIRNR016408"/>
    </source>
</evidence>
<dbReference type="EC" id="5.4.2.3" evidence="4 13"/>
<proteinExistence type="inferred from homology"/>
<evidence type="ECO:0000256" key="14">
    <source>
        <dbReference type="PIRSR" id="PIRSR016408-1"/>
    </source>
</evidence>
<feature type="domain" description="Phosphoacetylglucosamine mutase AMG1" evidence="19">
    <location>
        <begin position="291"/>
        <end position="426"/>
    </location>
</feature>
<dbReference type="InterPro" id="IPR016657">
    <property type="entry name" value="PAGM"/>
</dbReference>
<dbReference type="PANTHER" id="PTHR45955">
    <property type="entry name" value="PHOSPHOACETYLGLUCOSAMINE MUTASE"/>
    <property type="match status" value="1"/>
</dbReference>
<feature type="binding site" evidence="15">
    <location>
        <position position="499"/>
    </location>
    <ligand>
        <name>substrate</name>
    </ligand>
</feature>
<dbReference type="STRING" id="13370.A0A448YSW7"/>
<evidence type="ECO:0000259" key="18">
    <source>
        <dbReference type="Pfam" id="PF02878"/>
    </source>
</evidence>
<evidence type="ECO:0000259" key="19">
    <source>
        <dbReference type="Pfam" id="PF21404"/>
    </source>
</evidence>
<dbReference type="InterPro" id="IPR016066">
    <property type="entry name" value="A-D-PHexomutase_CS"/>
</dbReference>
<dbReference type="InterPro" id="IPR005843">
    <property type="entry name" value="A-D-PHexomutase_C"/>
</dbReference>
<evidence type="ECO:0000256" key="5">
    <source>
        <dbReference type="ARBA" id="ARBA00022553"/>
    </source>
</evidence>
<dbReference type="PROSITE" id="PS00710">
    <property type="entry name" value="PGM_PMM"/>
    <property type="match status" value="1"/>
</dbReference>
<evidence type="ECO:0000256" key="6">
    <source>
        <dbReference type="ARBA" id="ARBA00022723"/>
    </source>
</evidence>
<evidence type="ECO:0000256" key="11">
    <source>
        <dbReference type="ARBA" id="ARBA00060228"/>
    </source>
</evidence>
<evidence type="ECO:0000256" key="9">
    <source>
        <dbReference type="ARBA" id="ARBA00023235"/>
    </source>
</evidence>
<feature type="binding site" evidence="15">
    <location>
        <begin position="365"/>
        <end position="367"/>
    </location>
    <ligand>
        <name>substrate</name>
    </ligand>
</feature>
<dbReference type="Proteomes" id="UP000290900">
    <property type="component" value="Unassembled WGS sequence"/>
</dbReference>
<dbReference type="FunFam" id="3.40.120.10:FF:000015">
    <property type="entry name" value="Phosphoacetylglucosamine mutase"/>
    <property type="match status" value="1"/>
</dbReference>
<comment type="cofactor">
    <cofactor evidence="13 16">
        <name>Mg(2+)</name>
        <dbReference type="ChEBI" id="CHEBI:18420"/>
    </cofactor>
    <text evidence="13 16">Binds 1 Mg(2+) ion per subunit.</text>
</comment>
<dbReference type="Pfam" id="PF21405">
    <property type="entry name" value="AMG1_II"/>
    <property type="match status" value="1"/>
</dbReference>
<keyword evidence="5" id="KW-0597">Phosphoprotein</keyword>
<dbReference type="InterPro" id="IPR005844">
    <property type="entry name" value="A-D-PHexomutase_a/b/a-I"/>
</dbReference>
<feature type="domain" description="Phosphoacetylglucosamine mutase AMG1" evidence="20">
    <location>
        <begin position="171"/>
        <end position="277"/>
    </location>
</feature>
<dbReference type="GO" id="GO:0005975">
    <property type="term" value="P:carbohydrate metabolic process"/>
    <property type="evidence" value="ECO:0007669"/>
    <property type="project" value="InterPro"/>
</dbReference>
<gene>
    <name evidence="21" type="ORF">BRENAR_LOCUS4716</name>
</gene>
<dbReference type="Gene3D" id="3.40.120.10">
    <property type="entry name" value="Alpha-D-Glucose-1,6-Bisphosphate, subunit A, domain 3"/>
    <property type="match status" value="3"/>
</dbReference>
<evidence type="ECO:0000256" key="3">
    <source>
        <dbReference type="ARBA" id="ARBA00010231"/>
    </source>
</evidence>
<feature type="binding site" evidence="15">
    <location>
        <begin position="490"/>
        <end position="494"/>
    </location>
    <ligand>
        <name>substrate</name>
    </ligand>
</feature>
<dbReference type="Pfam" id="PF21404">
    <property type="entry name" value="AMG1_III"/>
    <property type="match status" value="1"/>
</dbReference>
<dbReference type="GO" id="GO:0000287">
    <property type="term" value="F:magnesium ion binding"/>
    <property type="evidence" value="ECO:0007669"/>
    <property type="project" value="InterPro"/>
</dbReference>
<evidence type="ECO:0000256" key="15">
    <source>
        <dbReference type="PIRSR" id="PIRSR016408-2"/>
    </source>
</evidence>
<reference evidence="21 22" key="1">
    <citation type="submission" date="2018-12" db="EMBL/GenBank/DDBJ databases">
        <authorList>
            <person name="Tiukova I."/>
            <person name="Dainat J."/>
        </authorList>
    </citation>
    <scope>NUCLEOTIDE SEQUENCE [LARGE SCALE GENOMIC DNA]</scope>
</reference>
<dbReference type="FunFam" id="3.40.120.10:FF:000013">
    <property type="entry name" value="Phosphoacetylglucosamine mutase"/>
    <property type="match status" value="1"/>
</dbReference>
<accession>A0A448YSW7</accession>
<evidence type="ECO:0000259" key="17">
    <source>
        <dbReference type="Pfam" id="PF00408"/>
    </source>
</evidence>
<keyword evidence="10" id="KW-0119">Carbohydrate metabolism</keyword>
<dbReference type="PIRSF" id="PIRSF016408">
    <property type="entry name" value="PAGM"/>
    <property type="match status" value="1"/>
</dbReference>
<comment type="catalytic activity">
    <reaction evidence="1 13">
        <text>N-acetyl-alpha-D-glucosamine 1-phosphate = N-acetyl-D-glucosamine 6-phosphate</text>
        <dbReference type="Rhea" id="RHEA:23804"/>
        <dbReference type="ChEBI" id="CHEBI:57513"/>
        <dbReference type="ChEBI" id="CHEBI:57776"/>
        <dbReference type="EC" id="5.4.2.3"/>
    </reaction>
</comment>
<dbReference type="InterPro" id="IPR016055">
    <property type="entry name" value="A-D-PHexomutase_a/b/a-I/II/III"/>
</dbReference>
<comment type="pathway">
    <text evidence="2 13">Nucleotide-sugar biosynthesis; UDP-N-acetyl-alpha-D-glucosamine biosynthesis; N-acetyl-alpha-D-glucosamine 1-phosphate from alpha-D-glucosamine 6-phosphate (route I): step 2/2.</text>
</comment>
<dbReference type="GO" id="GO:0004610">
    <property type="term" value="F:phosphoacetylglucosamine mutase activity"/>
    <property type="evidence" value="ECO:0007669"/>
    <property type="project" value="UniProtKB-UniRule"/>
</dbReference>
<keyword evidence="6 13" id="KW-0479">Metal-binding</keyword>
<protein>
    <recommendedName>
        <fullName evidence="12 13">Phosphoacetylglucosamine mutase</fullName>
        <shortName evidence="13">PAGM</shortName>
        <ecNumber evidence="4 13">5.4.2.3</ecNumber>
    </recommendedName>
    <alternativeName>
        <fullName evidence="13">Acetylglucosamine phosphomutase</fullName>
    </alternativeName>
    <alternativeName>
        <fullName evidence="13">N-acetylglucosamine-phosphate mutase</fullName>
    </alternativeName>
</protein>
<keyword evidence="7 13" id="KW-0460">Magnesium</keyword>
<dbReference type="InParanoid" id="A0A448YSW7"/>
<feature type="binding site" evidence="16">
    <location>
        <position position="272"/>
    </location>
    <ligand>
        <name>Mg(2+)</name>
        <dbReference type="ChEBI" id="CHEBI:18420"/>
    </ligand>
</feature>